<sequence>MPKEPRRKTSRNSNANARISVPSTGLPRPPSALTIPKANFEGAHLDDLLKQLARYEITEEDIWLNIPEVAKLAREVELENALPQKYVGPVDRDLLVGSLDAIKKMNKKVIGRALRNPSQENIIVEVGVPMIFSSHNAKDSKFSTFPFSGMMAHRAHKGNYLVCRTFRPPREHISSSPSQYPQ</sequence>
<gene>
    <name evidence="2" type="ORF">SCHPADRAFT_450460</name>
</gene>
<dbReference type="InParanoid" id="A0A0H2RIX1"/>
<dbReference type="EMBL" id="KQ085991">
    <property type="protein sequence ID" value="KLO11809.1"/>
    <property type="molecule type" value="Genomic_DNA"/>
</dbReference>
<evidence type="ECO:0000313" key="3">
    <source>
        <dbReference type="Proteomes" id="UP000053477"/>
    </source>
</evidence>
<evidence type="ECO:0000256" key="1">
    <source>
        <dbReference type="SAM" id="MobiDB-lite"/>
    </source>
</evidence>
<reference evidence="2 3" key="1">
    <citation type="submission" date="2015-04" db="EMBL/GenBank/DDBJ databases">
        <title>Complete genome sequence of Schizopora paradoxa KUC8140, a cosmopolitan wood degrader in East Asia.</title>
        <authorList>
            <consortium name="DOE Joint Genome Institute"/>
            <person name="Min B."/>
            <person name="Park H."/>
            <person name="Jang Y."/>
            <person name="Kim J.-J."/>
            <person name="Kim K.H."/>
            <person name="Pangilinan J."/>
            <person name="Lipzen A."/>
            <person name="Riley R."/>
            <person name="Grigoriev I.V."/>
            <person name="Spatafora J.W."/>
            <person name="Choi I.-G."/>
        </authorList>
    </citation>
    <scope>NUCLEOTIDE SEQUENCE [LARGE SCALE GENOMIC DNA]</scope>
    <source>
        <strain evidence="2 3">KUC8140</strain>
    </source>
</reference>
<dbReference type="Proteomes" id="UP000053477">
    <property type="component" value="Unassembled WGS sequence"/>
</dbReference>
<feature type="compositionally biased region" description="Polar residues" evidence="1">
    <location>
        <begin position="11"/>
        <end position="23"/>
    </location>
</feature>
<dbReference type="AlphaFoldDB" id="A0A0H2RIX1"/>
<accession>A0A0H2RIX1</accession>
<evidence type="ECO:0000313" key="2">
    <source>
        <dbReference type="EMBL" id="KLO11809.1"/>
    </source>
</evidence>
<feature type="compositionally biased region" description="Basic residues" evidence="1">
    <location>
        <begin position="1"/>
        <end position="10"/>
    </location>
</feature>
<protein>
    <submittedName>
        <fullName evidence="2">Uncharacterized protein</fullName>
    </submittedName>
</protein>
<organism evidence="2 3">
    <name type="scientific">Schizopora paradoxa</name>
    <dbReference type="NCBI Taxonomy" id="27342"/>
    <lineage>
        <taxon>Eukaryota</taxon>
        <taxon>Fungi</taxon>
        <taxon>Dikarya</taxon>
        <taxon>Basidiomycota</taxon>
        <taxon>Agaricomycotina</taxon>
        <taxon>Agaricomycetes</taxon>
        <taxon>Hymenochaetales</taxon>
        <taxon>Schizoporaceae</taxon>
        <taxon>Schizopora</taxon>
    </lineage>
</organism>
<keyword evidence="3" id="KW-1185">Reference proteome</keyword>
<feature type="region of interest" description="Disordered" evidence="1">
    <location>
        <begin position="1"/>
        <end position="30"/>
    </location>
</feature>
<name>A0A0H2RIX1_9AGAM</name>
<proteinExistence type="predicted"/>